<keyword evidence="9" id="KW-0812">Transmembrane</keyword>
<evidence type="ECO:0000313" key="13">
    <source>
        <dbReference type="Proteomes" id="UP000182062"/>
    </source>
</evidence>
<evidence type="ECO:0000256" key="5">
    <source>
        <dbReference type="ARBA" id="ARBA00023049"/>
    </source>
</evidence>
<reference evidence="12 13" key="1">
    <citation type="submission" date="2016-09" db="EMBL/GenBank/DDBJ databases">
        <title>Bacillus aquimaris SAMM genome sequence reveals colonization and biosurfactant production capacities.</title>
        <authorList>
            <person name="Waghmode S.R."/>
            <person name="Suryavanshi M.V."/>
        </authorList>
    </citation>
    <scope>NUCLEOTIDE SEQUENCE [LARGE SCALE GENOMIC DNA]</scope>
    <source>
        <strain evidence="12 13">SAMM</strain>
    </source>
</reference>
<proteinExistence type="inferred from homology"/>
<evidence type="ECO:0000256" key="8">
    <source>
        <dbReference type="RuleBase" id="RU003983"/>
    </source>
</evidence>
<dbReference type="Pfam" id="PF01435">
    <property type="entry name" value="Peptidase_M48"/>
    <property type="match status" value="1"/>
</dbReference>
<keyword evidence="13" id="KW-1185">Reference proteome</keyword>
<gene>
    <name evidence="12" type="ORF">BHE18_08095</name>
</gene>
<feature type="transmembrane region" description="Helical" evidence="9">
    <location>
        <begin position="64"/>
        <end position="85"/>
    </location>
</feature>
<dbReference type="GO" id="GO:0004222">
    <property type="term" value="F:metalloendopeptidase activity"/>
    <property type="evidence" value="ECO:0007669"/>
    <property type="project" value="InterPro"/>
</dbReference>
<keyword evidence="4 7" id="KW-0862">Zinc</keyword>
<evidence type="ECO:0000256" key="4">
    <source>
        <dbReference type="ARBA" id="ARBA00022833"/>
    </source>
</evidence>
<feature type="transmembrane region" description="Helical" evidence="9">
    <location>
        <begin position="326"/>
        <end position="346"/>
    </location>
</feature>
<keyword evidence="1 8" id="KW-0645">Protease</keyword>
<dbReference type="AlphaFoldDB" id="A0A1J6X365"/>
<dbReference type="EMBL" id="MINN01000074">
    <property type="protein sequence ID" value="OIU72569.1"/>
    <property type="molecule type" value="Genomic_DNA"/>
</dbReference>
<feature type="transmembrane region" description="Helical" evidence="9">
    <location>
        <begin position="288"/>
        <end position="306"/>
    </location>
</feature>
<keyword evidence="9" id="KW-1133">Transmembrane helix</keyword>
<dbReference type="InterPro" id="IPR001915">
    <property type="entry name" value="Peptidase_M48"/>
</dbReference>
<keyword evidence="9" id="KW-0472">Membrane</keyword>
<feature type="transmembrane region" description="Helical" evidence="9">
    <location>
        <begin position="176"/>
        <end position="199"/>
    </location>
</feature>
<dbReference type="InterPro" id="IPR027057">
    <property type="entry name" value="CAXX_Prtase_1"/>
</dbReference>
<keyword evidence="3 8" id="KW-0378">Hydrolase</keyword>
<dbReference type="Gene3D" id="3.30.2010.10">
    <property type="entry name" value="Metalloproteases ('zincins'), catalytic domain"/>
    <property type="match status" value="1"/>
</dbReference>
<feature type="binding site" evidence="7">
    <location>
        <position position="282"/>
    </location>
    <ligand>
        <name>Zn(2+)</name>
        <dbReference type="ChEBI" id="CHEBI:29105"/>
        <note>catalytic</note>
    </ligand>
</feature>
<dbReference type="Proteomes" id="UP000182062">
    <property type="component" value="Unassembled WGS sequence"/>
</dbReference>
<name>A0A1J6X365_9BACI</name>
<protein>
    <submittedName>
        <fullName evidence="12">Peptidase M48</fullName>
    </submittedName>
</protein>
<feature type="transmembrane region" description="Helical" evidence="9">
    <location>
        <begin position="7"/>
        <end position="28"/>
    </location>
</feature>
<evidence type="ECO:0000256" key="2">
    <source>
        <dbReference type="ARBA" id="ARBA00022723"/>
    </source>
</evidence>
<dbReference type="RefSeq" id="WP_071618211.1">
    <property type="nucleotide sequence ID" value="NZ_MINN01000074.1"/>
</dbReference>
<dbReference type="FunFam" id="3.30.2010.10:FF:000010">
    <property type="entry name" value="M48 family peptidase"/>
    <property type="match status" value="1"/>
</dbReference>
<organism evidence="12 13">
    <name type="scientific">Rossellomorea aquimaris</name>
    <dbReference type="NCBI Taxonomy" id="189382"/>
    <lineage>
        <taxon>Bacteria</taxon>
        <taxon>Bacillati</taxon>
        <taxon>Bacillota</taxon>
        <taxon>Bacilli</taxon>
        <taxon>Bacillales</taxon>
        <taxon>Bacillaceae</taxon>
        <taxon>Rossellomorea</taxon>
    </lineage>
</organism>
<feature type="active site" evidence="6">
    <location>
        <position position="279"/>
    </location>
</feature>
<feature type="active site" description="Proton donor" evidence="6">
    <location>
        <position position="362"/>
    </location>
</feature>
<evidence type="ECO:0000259" key="10">
    <source>
        <dbReference type="Pfam" id="PF01435"/>
    </source>
</evidence>
<dbReference type="Pfam" id="PF16491">
    <property type="entry name" value="Peptidase_M48_N"/>
    <property type="match status" value="1"/>
</dbReference>
<feature type="transmembrane region" description="Helical" evidence="9">
    <location>
        <begin position="106"/>
        <end position="125"/>
    </location>
</feature>
<evidence type="ECO:0000313" key="12">
    <source>
        <dbReference type="EMBL" id="OIU72569.1"/>
    </source>
</evidence>
<keyword evidence="5 8" id="KW-0482">Metalloprotease</keyword>
<dbReference type="PANTHER" id="PTHR10120">
    <property type="entry name" value="CAAX PRENYL PROTEASE 1"/>
    <property type="match status" value="1"/>
</dbReference>
<evidence type="ECO:0000256" key="9">
    <source>
        <dbReference type="SAM" id="Phobius"/>
    </source>
</evidence>
<feature type="binding site" evidence="7">
    <location>
        <position position="358"/>
    </location>
    <ligand>
        <name>Zn(2+)</name>
        <dbReference type="ChEBI" id="CHEBI:29105"/>
        <note>catalytic</note>
    </ligand>
</feature>
<evidence type="ECO:0000259" key="11">
    <source>
        <dbReference type="Pfam" id="PF16491"/>
    </source>
</evidence>
<feature type="domain" description="CAAX prenyl protease 1 N-terminal" evidence="11">
    <location>
        <begin position="48"/>
        <end position="204"/>
    </location>
</feature>
<comment type="similarity">
    <text evidence="8">Belongs to the peptidase M48 family.</text>
</comment>
<evidence type="ECO:0000256" key="1">
    <source>
        <dbReference type="ARBA" id="ARBA00022670"/>
    </source>
</evidence>
<keyword evidence="2 7" id="KW-0479">Metal-binding</keyword>
<sequence>MVRKWAFRAVLGYLLLGLFLYVYLFILADSSLPGSFKGSSADPATFMNARQIMLSEEFSKFKNLLFFLSTPYEWLFYFLILILGVSRGFEKWARGTAKNRFIQTAVYLFWLSLASFIAIFPLQFISYKISRTYNISTQNFSMWMKDELTDFWVNYLIMFIIVSVLYGLMKKFKNRWWLAAWALSVPFTIFMMFIQPVVIDPLYNDFYPLKDKALEQKILTLADKAEIPADHVFEVDMSEKTNSLNAYVNGVGSNSRIVLWDTTLKQLTDKEILFVMAHEMAHYVEKHIYIGIAIYLVLSFFGLFLASKLMRGIVANYKDDIKVSNVSSLSSLPLFLLITSMLMFAVSPFSNWISRYQETRADRYAIEMTEDKQAAITSFQKLSKVGLSQVNPPLLVKIFRYGHPTMMERLIMLEQYEKEEKE</sequence>
<dbReference type="OrthoDB" id="9781930at2"/>
<dbReference type="GO" id="GO:0071586">
    <property type="term" value="P:CAAX-box protein processing"/>
    <property type="evidence" value="ECO:0007669"/>
    <property type="project" value="InterPro"/>
</dbReference>
<feature type="domain" description="Peptidase M48" evidence="10">
    <location>
        <begin position="208"/>
        <end position="415"/>
    </location>
</feature>
<feature type="binding site" evidence="7">
    <location>
        <position position="278"/>
    </location>
    <ligand>
        <name>Zn(2+)</name>
        <dbReference type="ChEBI" id="CHEBI:29105"/>
        <note>catalytic</note>
    </ligand>
</feature>
<accession>A0A1J6X365</accession>
<comment type="caution">
    <text evidence="12">The sequence shown here is derived from an EMBL/GenBank/DDBJ whole genome shotgun (WGS) entry which is preliminary data.</text>
</comment>
<feature type="transmembrane region" description="Helical" evidence="9">
    <location>
        <begin position="151"/>
        <end position="169"/>
    </location>
</feature>
<dbReference type="CDD" id="cd07343">
    <property type="entry name" value="M48A_Zmpste24p_like"/>
    <property type="match status" value="1"/>
</dbReference>
<evidence type="ECO:0000256" key="3">
    <source>
        <dbReference type="ARBA" id="ARBA00022801"/>
    </source>
</evidence>
<dbReference type="GO" id="GO:0046872">
    <property type="term" value="F:metal ion binding"/>
    <property type="evidence" value="ECO:0007669"/>
    <property type="project" value="UniProtKB-KW"/>
</dbReference>
<evidence type="ECO:0000256" key="7">
    <source>
        <dbReference type="PIRSR" id="PIRSR627057-2"/>
    </source>
</evidence>
<evidence type="ECO:0000256" key="6">
    <source>
        <dbReference type="PIRSR" id="PIRSR627057-1"/>
    </source>
</evidence>
<dbReference type="InterPro" id="IPR032456">
    <property type="entry name" value="Peptidase_M48_N"/>
</dbReference>
<comment type="cofactor">
    <cofactor evidence="7 8">
        <name>Zn(2+)</name>
        <dbReference type="ChEBI" id="CHEBI:29105"/>
    </cofactor>
    <text evidence="7 8">Binds 1 zinc ion per subunit.</text>
</comment>